<evidence type="ECO:0000313" key="6">
    <source>
        <dbReference type="Proteomes" id="UP000198302"/>
    </source>
</evidence>
<feature type="chain" id="PRO_5002210059" description="DUF2911 domain-containing protein" evidence="2">
    <location>
        <begin position="20"/>
        <end position="290"/>
    </location>
</feature>
<dbReference type="AlphaFoldDB" id="A0A0D0F0J1"/>
<dbReference type="RefSeq" id="WP_041515901.1">
    <property type="nucleotide sequence ID" value="NZ_JPRK01000002.1"/>
</dbReference>
<evidence type="ECO:0000313" key="4">
    <source>
        <dbReference type="EMBL" id="OXA84775.1"/>
    </source>
</evidence>
<dbReference type="STRING" id="37752.IW18_01005"/>
<proteinExistence type="predicted"/>
<dbReference type="InterPro" id="IPR021314">
    <property type="entry name" value="DUF2911"/>
</dbReference>
<dbReference type="SUPFAM" id="SSF48452">
    <property type="entry name" value="TPR-like"/>
    <property type="match status" value="1"/>
</dbReference>
<dbReference type="InterPro" id="IPR011990">
    <property type="entry name" value="TPR-like_helical_dom_sf"/>
</dbReference>
<keyword evidence="2" id="KW-0732">Signal</keyword>
<evidence type="ECO:0000313" key="3">
    <source>
        <dbReference type="EMBL" id="KIO54803.1"/>
    </source>
</evidence>
<name>A0A0D0F0J1_9FLAO</name>
<dbReference type="Gene3D" id="1.25.40.10">
    <property type="entry name" value="Tetratricopeptide repeat domain"/>
    <property type="match status" value="1"/>
</dbReference>
<feature type="coiled-coil region" evidence="1">
    <location>
        <begin position="255"/>
        <end position="282"/>
    </location>
</feature>
<dbReference type="EMBL" id="MUGX01000029">
    <property type="protein sequence ID" value="OXA84775.1"/>
    <property type="molecule type" value="Genomic_DNA"/>
</dbReference>
<dbReference type="Proteomes" id="UP000198302">
    <property type="component" value="Unassembled WGS sequence"/>
</dbReference>
<reference evidence="3 5" key="1">
    <citation type="submission" date="2015-01" db="EMBL/GenBank/DDBJ databases">
        <title>Genome of Flavobacterium hibernum DSM 12611.</title>
        <authorList>
            <person name="Stropko S.J."/>
            <person name="Pipes S.E."/>
            <person name="Newman J.D."/>
        </authorList>
    </citation>
    <scope>NUCLEOTIDE SEQUENCE [LARGE SCALE GENOMIC DNA]</scope>
    <source>
        <strain evidence="3 5">DSM 12611</strain>
    </source>
</reference>
<evidence type="ECO:0008006" key="7">
    <source>
        <dbReference type="Google" id="ProtNLM"/>
    </source>
</evidence>
<dbReference type="EMBL" id="JPRK01000002">
    <property type="protein sequence ID" value="KIO54803.1"/>
    <property type="molecule type" value="Genomic_DNA"/>
</dbReference>
<organism evidence="3 5">
    <name type="scientific">Flavobacterium hibernum</name>
    <dbReference type="NCBI Taxonomy" id="37752"/>
    <lineage>
        <taxon>Bacteria</taxon>
        <taxon>Pseudomonadati</taxon>
        <taxon>Bacteroidota</taxon>
        <taxon>Flavobacteriia</taxon>
        <taxon>Flavobacteriales</taxon>
        <taxon>Flavobacteriaceae</taxon>
        <taxon>Flavobacterium</taxon>
    </lineage>
</organism>
<protein>
    <recommendedName>
        <fullName evidence="7">DUF2911 domain-containing protein</fullName>
    </recommendedName>
</protein>
<evidence type="ECO:0000313" key="5">
    <source>
        <dbReference type="Proteomes" id="UP000032061"/>
    </source>
</evidence>
<keyword evidence="1" id="KW-0175">Coiled coil</keyword>
<evidence type="ECO:0000256" key="1">
    <source>
        <dbReference type="SAM" id="Coils"/>
    </source>
</evidence>
<accession>A0A0D0F0J1</accession>
<dbReference type="Proteomes" id="UP000032061">
    <property type="component" value="Unassembled WGS sequence"/>
</dbReference>
<dbReference type="OrthoDB" id="187854at2"/>
<feature type="signal peptide" evidence="2">
    <location>
        <begin position="1"/>
        <end position="19"/>
    </location>
</feature>
<sequence length="290" mass="32818">MKKIILLSFIIMQSLSISAQEKIQIKLTPASPSASFQQEIGSSTVKISYSRPLVRGRKIFGELVPFGKLWRTGASDCTTISTNEDIAFGNNILREGTYSVFSIPSENEWTIIINSDITLHGETGYDEKKDVMRFTVPTEKTIGFYETFTIELNDINSKGEGFLKIEWENTMVKIPMKSKADKEILALIDKYIIKEKSQNATLLFQAANYYSATCRANNQAVSWLAEAEKLDPENFYYPTLRQKISVELKDYPNAIEAAKKALAIAEQKKMKGTEKLKNQLEELQLLLKSK</sequence>
<comment type="caution">
    <text evidence="3">The sequence shown here is derived from an EMBL/GenBank/DDBJ whole genome shotgun (WGS) entry which is preliminary data.</text>
</comment>
<evidence type="ECO:0000256" key="2">
    <source>
        <dbReference type="SAM" id="SignalP"/>
    </source>
</evidence>
<dbReference type="Pfam" id="PF11138">
    <property type="entry name" value="DUF2911"/>
    <property type="match status" value="1"/>
</dbReference>
<gene>
    <name evidence="4" type="ORF">B0A73_18915</name>
    <name evidence="3" type="ORF">IW18_01005</name>
</gene>
<keyword evidence="6" id="KW-1185">Reference proteome</keyword>
<reference evidence="4 6" key="2">
    <citation type="submission" date="2016-11" db="EMBL/GenBank/DDBJ databases">
        <title>Whole genomes of Flavobacteriaceae.</title>
        <authorList>
            <person name="Stine C."/>
            <person name="Li C."/>
            <person name="Tadesse D."/>
        </authorList>
    </citation>
    <scope>NUCLEOTIDE SEQUENCE [LARGE SCALE GENOMIC DNA]</scope>
    <source>
        <strain evidence="4 6">ATCC 51468</strain>
    </source>
</reference>